<keyword evidence="7" id="KW-0449">Lipoprotein</keyword>
<keyword evidence="3" id="KW-0309">Germination</keyword>
<feature type="domain" description="Spore germination GerAC-like C-terminal" evidence="8">
    <location>
        <begin position="239"/>
        <end position="409"/>
    </location>
</feature>
<dbReference type="InterPro" id="IPR038501">
    <property type="entry name" value="Spore_GerAC_C_sf"/>
</dbReference>
<keyword evidence="6" id="KW-0564">Palmitate</keyword>
<evidence type="ECO:0000256" key="6">
    <source>
        <dbReference type="ARBA" id="ARBA00023139"/>
    </source>
</evidence>
<dbReference type="GO" id="GO:0016020">
    <property type="term" value="C:membrane"/>
    <property type="evidence" value="ECO:0007669"/>
    <property type="project" value="UniProtKB-SubCell"/>
</dbReference>
<dbReference type="Pfam" id="PF25198">
    <property type="entry name" value="Spore_GerAC_N"/>
    <property type="match status" value="1"/>
</dbReference>
<sequence length="416" mass="46613">MPSLGGCRAVLKTPVTVLFALVLLVLTAGCWDRVEIDERGFVIGVAIDVPKTSQKAEQRKAEGEKRSRGKARYAVTYQFVVPGKLQSAGGSKSTASGQAYLNLTSEGDALFDIDKQLAGRASRYPYYEHLKVIAISDQVARNDHEFARVLDFFLREPEMRRSAKVFVTAGKARNILNVEPSNEKLPVMYINSVSENSVRNASILPETKLGDIHEHLLGQRSFVVQRMMSAEDRHEVKLEGAAVIRGENSQMAGALGPEETEGLNLITGKFRTGNVKAEVKNKLVVCDLTMKKRTIAADVSDPQHIRFRIRIEAEGAIGESYAQSLDLLKRRSVDRVEQAAEREIVRMTKAVIRKLQRDFQADAMGLGANLQQNHYKVWKQIGDDWEKGKRYFTQCEIQVEPRVIIRRTGTVDRSNR</sequence>
<organism evidence="10 11">
    <name type="scientific">Paenibacillus elgii</name>
    <dbReference type="NCBI Taxonomy" id="189691"/>
    <lineage>
        <taxon>Bacteria</taxon>
        <taxon>Bacillati</taxon>
        <taxon>Bacillota</taxon>
        <taxon>Bacilli</taxon>
        <taxon>Bacillales</taxon>
        <taxon>Paenibacillaceae</taxon>
        <taxon>Paenibacillus</taxon>
    </lineage>
</organism>
<reference evidence="10 11" key="1">
    <citation type="submission" date="2018-03" db="EMBL/GenBank/DDBJ databases">
        <title>Genome sequence of Paenibacillus elgii strain AC13 an antimicrobial compound producing bacteria.</title>
        <authorList>
            <person name="Kurokawa A.S."/>
            <person name="Araujo J.F."/>
            <person name="Costa R.A."/>
            <person name="Ortega D.B."/>
            <person name="Pires A.S."/>
            <person name="Pappas G.J.Jr."/>
            <person name="Franco O.L."/>
            <person name="Barreto C."/>
            <person name="Magalhaes B.S."/>
            <person name="Kruger R.H."/>
        </authorList>
    </citation>
    <scope>NUCLEOTIDE SEQUENCE [LARGE SCALE GENOMIC DNA]</scope>
    <source>
        <strain evidence="10 11">AC13</strain>
    </source>
</reference>
<evidence type="ECO:0000256" key="5">
    <source>
        <dbReference type="ARBA" id="ARBA00023136"/>
    </source>
</evidence>
<evidence type="ECO:0000256" key="3">
    <source>
        <dbReference type="ARBA" id="ARBA00022544"/>
    </source>
</evidence>
<dbReference type="GO" id="GO:0009847">
    <property type="term" value="P:spore germination"/>
    <property type="evidence" value="ECO:0007669"/>
    <property type="project" value="InterPro"/>
</dbReference>
<evidence type="ECO:0000256" key="1">
    <source>
        <dbReference type="ARBA" id="ARBA00004635"/>
    </source>
</evidence>
<gene>
    <name evidence="10" type="ORF">C8Z91_10890</name>
</gene>
<protein>
    <submittedName>
        <fullName evidence="10">Ger(X)C family spore germination protein</fullName>
    </submittedName>
</protein>
<name>A0A2T6G4V5_9BACL</name>
<proteinExistence type="inferred from homology"/>
<dbReference type="AlphaFoldDB" id="A0A2T6G4V5"/>
<dbReference type="Pfam" id="PF05504">
    <property type="entry name" value="Spore_GerAC"/>
    <property type="match status" value="1"/>
</dbReference>
<keyword evidence="4" id="KW-0732">Signal</keyword>
<dbReference type="InterPro" id="IPR046953">
    <property type="entry name" value="Spore_GerAC-like_C"/>
</dbReference>
<comment type="subcellular location">
    <subcellularLocation>
        <location evidence="1">Membrane</location>
        <topology evidence="1">Lipid-anchor</topology>
    </subcellularLocation>
</comment>
<accession>A0A2T6G4V5</accession>
<evidence type="ECO:0000256" key="4">
    <source>
        <dbReference type="ARBA" id="ARBA00022729"/>
    </source>
</evidence>
<dbReference type="NCBIfam" id="TIGR02887">
    <property type="entry name" value="spore_ger_x_C"/>
    <property type="match status" value="1"/>
</dbReference>
<feature type="domain" description="Spore germination protein N-terminal" evidence="9">
    <location>
        <begin position="32"/>
        <end position="224"/>
    </location>
</feature>
<keyword evidence="5" id="KW-0472">Membrane</keyword>
<dbReference type="EMBL" id="PYHP01000029">
    <property type="protein sequence ID" value="PUA39199.1"/>
    <property type="molecule type" value="Genomic_DNA"/>
</dbReference>
<dbReference type="PANTHER" id="PTHR35789">
    <property type="entry name" value="SPORE GERMINATION PROTEIN B3"/>
    <property type="match status" value="1"/>
</dbReference>
<dbReference type="InterPro" id="IPR008844">
    <property type="entry name" value="Spore_GerAC-like"/>
</dbReference>
<evidence type="ECO:0000313" key="11">
    <source>
        <dbReference type="Proteomes" id="UP000244184"/>
    </source>
</evidence>
<evidence type="ECO:0000256" key="7">
    <source>
        <dbReference type="ARBA" id="ARBA00023288"/>
    </source>
</evidence>
<evidence type="ECO:0000313" key="10">
    <source>
        <dbReference type="EMBL" id="PUA39199.1"/>
    </source>
</evidence>
<dbReference type="Proteomes" id="UP000244184">
    <property type="component" value="Unassembled WGS sequence"/>
</dbReference>
<evidence type="ECO:0000259" key="8">
    <source>
        <dbReference type="Pfam" id="PF05504"/>
    </source>
</evidence>
<comment type="caution">
    <text evidence="10">The sequence shown here is derived from an EMBL/GenBank/DDBJ whole genome shotgun (WGS) entry which is preliminary data.</text>
</comment>
<comment type="similarity">
    <text evidence="2">Belongs to the GerABKC lipoprotein family.</text>
</comment>
<evidence type="ECO:0000256" key="2">
    <source>
        <dbReference type="ARBA" id="ARBA00007886"/>
    </source>
</evidence>
<dbReference type="InterPro" id="IPR057336">
    <property type="entry name" value="GerAC_N"/>
</dbReference>
<dbReference type="Gene3D" id="3.30.300.210">
    <property type="entry name" value="Nutrient germinant receptor protein C, domain 3"/>
    <property type="match status" value="1"/>
</dbReference>
<dbReference type="PANTHER" id="PTHR35789:SF1">
    <property type="entry name" value="SPORE GERMINATION PROTEIN B3"/>
    <property type="match status" value="1"/>
</dbReference>
<evidence type="ECO:0000259" key="9">
    <source>
        <dbReference type="Pfam" id="PF25198"/>
    </source>
</evidence>